<proteinExistence type="predicted"/>
<evidence type="ECO:0000256" key="3">
    <source>
        <dbReference type="PROSITE-ProRule" id="PRU00221"/>
    </source>
</evidence>
<keyword evidence="1 3" id="KW-0853">WD repeat</keyword>
<dbReference type="SMART" id="SM00320">
    <property type="entry name" value="WD40"/>
    <property type="match status" value="7"/>
</dbReference>
<gene>
    <name evidence="5" type="ORF">HERILL_LOCUS5524</name>
</gene>
<feature type="compositionally biased region" description="Polar residues" evidence="4">
    <location>
        <begin position="74"/>
        <end position="85"/>
    </location>
</feature>
<dbReference type="FunCoup" id="A0A7R8UM11">
    <property type="interactions" value="1025"/>
</dbReference>
<organism evidence="5 6">
    <name type="scientific">Hermetia illucens</name>
    <name type="common">Black soldier fly</name>
    <dbReference type="NCBI Taxonomy" id="343691"/>
    <lineage>
        <taxon>Eukaryota</taxon>
        <taxon>Metazoa</taxon>
        <taxon>Ecdysozoa</taxon>
        <taxon>Arthropoda</taxon>
        <taxon>Hexapoda</taxon>
        <taxon>Insecta</taxon>
        <taxon>Pterygota</taxon>
        <taxon>Neoptera</taxon>
        <taxon>Endopterygota</taxon>
        <taxon>Diptera</taxon>
        <taxon>Brachycera</taxon>
        <taxon>Stratiomyomorpha</taxon>
        <taxon>Stratiomyidae</taxon>
        <taxon>Hermetiinae</taxon>
        <taxon>Hermetia</taxon>
    </lineage>
</organism>
<dbReference type="AlphaFoldDB" id="A0A7R8UM11"/>
<accession>A0A7R8UM11</accession>
<feature type="compositionally biased region" description="Polar residues" evidence="4">
    <location>
        <begin position="46"/>
        <end position="62"/>
    </location>
</feature>
<dbReference type="EMBL" id="LR899010">
    <property type="protein sequence ID" value="CAD7082492.1"/>
    <property type="molecule type" value="Genomic_DNA"/>
</dbReference>
<feature type="compositionally biased region" description="Basic and acidic residues" evidence="4">
    <location>
        <begin position="19"/>
        <end position="45"/>
    </location>
</feature>
<dbReference type="PANTHER" id="PTHR15574">
    <property type="entry name" value="WD REPEAT DOMAIN-CONTAINING FAMILY"/>
    <property type="match status" value="1"/>
</dbReference>
<dbReference type="GO" id="GO:0005737">
    <property type="term" value="C:cytoplasm"/>
    <property type="evidence" value="ECO:0007669"/>
    <property type="project" value="TreeGrafter"/>
</dbReference>
<evidence type="ECO:0000256" key="4">
    <source>
        <dbReference type="SAM" id="MobiDB-lite"/>
    </source>
</evidence>
<evidence type="ECO:0000256" key="1">
    <source>
        <dbReference type="ARBA" id="ARBA00022574"/>
    </source>
</evidence>
<keyword evidence="2" id="KW-0677">Repeat</keyword>
<dbReference type="InterPro" id="IPR001680">
    <property type="entry name" value="WD40_rpt"/>
</dbReference>
<sequence length="686" mass="76824">MEAESNVDGASGDNASKPSKMDCVADEKDKESTQNDNDIPMREIDSSMSEHPTESTSITQTDESTDIKDDLDSNAKQNGVVQNNCVAEPTQVDSEEVTPGTSANNKSSAAVRRPAGGKPKTNRFAKRNYRSQILSSSSSSSNRSTPELRNRSESTESSNQPNGEREHHSDDDDDLEWDEDDDDDNDSSLDSFDYPHMEASDSEESNASNAKNSEESNKDSILLKGKPNYERNLLLEIINREHGLSAHGLKSVHGRSSLSFQERIYGARQTIEKLDLLHTLQEHDGCVNSLNFNKSGTLLASGSDDLNIILWDWASNKVKFSISSGHHSNVFQTKFVEFGSGGSDINIVSSGRDGQVRYITISPDGGSSFNSRSRVLFKHAGSVHKISPSPHIPYEVLTAGEDGHVFRCDLRENRAEKVCAVKEKKRKVPLYSIAHNPHEPHFCVCGRDQFVRVYDKRNTKESLHMMCPKHLDKKSFVCHITCAVYNSSGSEILASYSDEDIYSFSTRRYVRGEYTHRYRGHNNNKTIKGVNYFGLNSEYVVSGSDCGNFFIWDKETEAIMNWKKADYMGVVNCLEPHPSFPVLATSGLDHDVKIWAPIDHRYPPAMEGLQRCIKSNTRRTTGSNLFDDRTLYFFVRQCLRNRRQGGNTDCPTVEDFSSSDSDGDNNDCDPDENDLQFRSFPPCNPQ</sequence>
<evidence type="ECO:0000313" key="6">
    <source>
        <dbReference type="Proteomes" id="UP000594454"/>
    </source>
</evidence>
<evidence type="ECO:0000256" key="2">
    <source>
        <dbReference type="ARBA" id="ARBA00022737"/>
    </source>
</evidence>
<feature type="compositionally biased region" description="Acidic residues" evidence="4">
    <location>
        <begin position="171"/>
        <end position="187"/>
    </location>
</feature>
<evidence type="ECO:0008006" key="7">
    <source>
        <dbReference type="Google" id="ProtNLM"/>
    </source>
</evidence>
<dbReference type="PROSITE" id="PS50294">
    <property type="entry name" value="WD_REPEATS_REGION"/>
    <property type="match status" value="1"/>
</dbReference>
<dbReference type="PROSITE" id="PS50082">
    <property type="entry name" value="WD_REPEATS_2"/>
    <property type="match status" value="1"/>
</dbReference>
<dbReference type="PANTHER" id="PTHR15574:SF21">
    <property type="entry name" value="DDB1- AND CUL4-ASSOCIATED FACTOR 8"/>
    <property type="match status" value="1"/>
</dbReference>
<dbReference type="Proteomes" id="UP000594454">
    <property type="component" value="Chromosome 2"/>
</dbReference>
<dbReference type="SUPFAM" id="SSF50978">
    <property type="entry name" value="WD40 repeat-like"/>
    <property type="match status" value="1"/>
</dbReference>
<dbReference type="InterPro" id="IPR015943">
    <property type="entry name" value="WD40/YVTN_repeat-like_dom_sf"/>
</dbReference>
<dbReference type="InterPro" id="IPR036322">
    <property type="entry name" value="WD40_repeat_dom_sf"/>
</dbReference>
<dbReference type="InParanoid" id="A0A7R8UM11"/>
<evidence type="ECO:0000313" key="5">
    <source>
        <dbReference type="EMBL" id="CAD7082492.1"/>
    </source>
</evidence>
<feature type="compositionally biased region" description="Acidic residues" evidence="4">
    <location>
        <begin position="661"/>
        <end position="674"/>
    </location>
</feature>
<feature type="repeat" description="WD" evidence="3">
    <location>
        <begin position="280"/>
        <end position="321"/>
    </location>
</feature>
<feature type="compositionally biased region" description="Basic residues" evidence="4">
    <location>
        <begin position="120"/>
        <end position="129"/>
    </location>
</feature>
<protein>
    <recommendedName>
        <fullName evidence="7">DDB1-and CUL4-associated factor 8</fullName>
    </recommendedName>
</protein>
<dbReference type="OMA" id="NECSTML"/>
<feature type="region of interest" description="Disordered" evidence="4">
    <location>
        <begin position="647"/>
        <end position="686"/>
    </location>
</feature>
<feature type="compositionally biased region" description="Polar residues" evidence="4">
    <location>
        <begin position="99"/>
        <end position="108"/>
    </location>
</feature>
<keyword evidence="6" id="KW-1185">Reference proteome</keyword>
<reference evidence="5 6" key="1">
    <citation type="submission" date="2020-11" db="EMBL/GenBank/DDBJ databases">
        <authorList>
            <person name="Wallbank WR R."/>
            <person name="Pardo Diaz C."/>
            <person name="Kozak K."/>
            <person name="Martin S."/>
            <person name="Jiggins C."/>
            <person name="Moest M."/>
            <person name="Warren A I."/>
            <person name="Generalovic N T."/>
            <person name="Byers J.R.P. K."/>
            <person name="Montejo-Kovacevich G."/>
            <person name="Yen C E."/>
        </authorList>
    </citation>
    <scope>NUCLEOTIDE SEQUENCE [LARGE SCALE GENOMIC DNA]</scope>
</reference>
<dbReference type="OrthoDB" id="4869960at2759"/>
<dbReference type="Gene3D" id="2.130.10.10">
    <property type="entry name" value="YVTN repeat-like/Quinoprotein amine dehydrogenase"/>
    <property type="match status" value="1"/>
</dbReference>
<name>A0A7R8UM11_HERIL</name>
<dbReference type="Pfam" id="PF00400">
    <property type="entry name" value="WD40"/>
    <property type="match status" value="4"/>
</dbReference>
<feature type="region of interest" description="Disordered" evidence="4">
    <location>
        <begin position="1"/>
        <end position="223"/>
    </location>
</feature>
<dbReference type="GO" id="GO:0080008">
    <property type="term" value="C:Cul4-RING E3 ubiquitin ligase complex"/>
    <property type="evidence" value="ECO:0007669"/>
    <property type="project" value="TreeGrafter"/>
</dbReference>
<dbReference type="InterPro" id="IPR045151">
    <property type="entry name" value="DCAF8"/>
</dbReference>